<evidence type="ECO:0000256" key="3">
    <source>
        <dbReference type="ARBA" id="ARBA00023015"/>
    </source>
</evidence>
<feature type="compositionally biased region" description="Basic and acidic residues" evidence="7">
    <location>
        <begin position="409"/>
        <end position="427"/>
    </location>
</feature>
<dbReference type="GO" id="GO:0005634">
    <property type="term" value="C:nucleus"/>
    <property type="evidence" value="ECO:0007669"/>
    <property type="project" value="UniProtKB-SubCell"/>
</dbReference>
<proteinExistence type="inferred from homology"/>
<dbReference type="SUPFAM" id="SSF57959">
    <property type="entry name" value="Leucine zipper domain"/>
    <property type="match status" value="1"/>
</dbReference>
<dbReference type="EMBL" id="GGEC01021898">
    <property type="protein sequence ID" value="MBX02382.1"/>
    <property type="molecule type" value="Transcribed_RNA"/>
</dbReference>
<feature type="region of interest" description="Disordered" evidence="7">
    <location>
        <begin position="170"/>
        <end position="251"/>
    </location>
</feature>
<name>A0A2P2K9L9_RHIMU</name>
<dbReference type="Pfam" id="PF00170">
    <property type="entry name" value="bZIP_1"/>
    <property type="match status" value="1"/>
</dbReference>
<feature type="compositionally biased region" description="Polar residues" evidence="7">
    <location>
        <begin position="238"/>
        <end position="249"/>
    </location>
</feature>
<dbReference type="FunFam" id="1.20.5.170:FF:000020">
    <property type="entry name" value="BZIP transcription factor"/>
    <property type="match status" value="1"/>
</dbReference>
<keyword evidence="6" id="KW-0539">Nucleus</keyword>
<comment type="subcellular location">
    <subcellularLocation>
        <location evidence="1">Nucleus</location>
    </subcellularLocation>
</comment>
<feature type="region of interest" description="Disordered" evidence="7">
    <location>
        <begin position="369"/>
        <end position="388"/>
    </location>
</feature>
<evidence type="ECO:0000256" key="1">
    <source>
        <dbReference type="ARBA" id="ARBA00004123"/>
    </source>
</evidence>
<evidence type="ECO:0000256" key="4">
    <source>
        <dbReference type="ARBA" id="ARBA00023125"/>
    </source>
</evidence>
<evidence type="ECO:0000313" key="9">
    <source>
        <dbReference type="EMBL" id="MBX02382.1"/>
    </source>
</evidence>
<dbReference type="PANTHER" id="PTHR46408:SF5">
    <property type="entry name" value="BASIC LEUCINE ZIPPER 10"/>
    <property type="match status" value="1"/>
</dbReference>
<dbReference type="GO" id="GO:0046983">
    <property type="term" value="F:protein dimerization activity"/>
    <property type="evidence" value="ECO:0007669"/>
    <property type="project" value="UniProtKB-ARBA"/>
</dbReference>
<feature type="domain" description="BZIP" evidence="8">
    <location>
        <begin position="215"/>
        <end position="267"/>
    </location>
</feature>
<organism evidence="9">
    <name type="scientific">Rhizophora mucronata</name>
    <name type="common">Asiatic mangrove</name>
    <dbReference type="NCBI Taxonomy" id="61149"/>
    <lineage>
        <taxon>Eukaryota</taxon>
        <taxon>Viridiplantae</taxon>
        <taxon>Streptophyta</taxon>
        <taxon>Embryophyta</taxon>
        <taxon>Tracheophyta</taxon>
        <taxon>Spermatophyta</taxon>
        <taxon>Magnoliopsida</taxon>
        <taxon>eudicotyledons</taxon>
        <taxon>Gunneridae</taxon>
        <taxon>Pentapetalae</taxon>
        <taxon>rosids</taxon>
        <taxon>fabids</taxon>
        <taxon>Malpighiales</taxon>
        <taxon>Rhizophoraceae</taxon>
        <taxon>Rhizophora</taxon>
    </lineage>
</organism>
<evidence type="ECO:0000256" key="2">
    <source>
        <dbReference type="ARBA" id="ARBA00007163"/>
    </source>
</evidence>
<dbReference type="GO" id="GO:0003677">
    <property type="term" value="F:DNA binding"/>
    <property type="evidence" value="ECO:0007669"/>
    <property type="project" value="UniProtKB-KW"/>
</dbReference>
<dbReference type="AlphaFoldDB" id="A0A2P2K9L9"/>
<evidence type="ECO:0000256" key="6">
    <source>
        <dbReference type="ARBA" id="ARBA00023242"/>
    </source>
</evidence>
<feature type="region of interest" description="Disordered" evidence="7">
    <location>
        <begin position="403"/>
        <end position="427"/>
    </location>
</feature>
<keyword evidence="5" id="KW-0804">Transcription</keyword>
<feature type="compositionally biased region" description="Polar residues" evidence="7">
    <location>
        <begin position="38"/>
        <end position="58"/>
    </location>
</feature>
<evidence type="ECO:0000256" key="5">
    <source>
        <dbReference type="ARBA" id="ARBA00023163"/>
    </source>
</evidence>
<dbReference type="InterPro" id="IPR020983">
    <property type="entry name" value="Basic_leucine-zipper_C"/>
</dbReference>
<dbReference type="Gene3D" id="1.20.5.170">
    <property type="match status" value="1"/>
</dbReference>
<reference evidence="9" key="1">
    <citation type="submission" date="2018-02" db="EMBL/GenBank/DDBJ databases">
        <title>Rhizophora mucronata_Transcriptome.</title>
        <authorList>
            <person name="Meera S.P."/>
            <person name="Sreeshan A."/>
            <person name="Augustine A."/>
        </authorList>
    </citation>
    <scope>NUCLEOTIDE SEQUENCE</scope>
    <source>
        <tissue evidence="9">Leaf</tissue>
    </source>
</reference>
<evidence type="ECO:0000256" key="7">
    <source>
        <dbReference type="SAM" id="MobiDB-lite"/>
    </source>
</evidence>
<accession>A0A2P2K9L9</accession>
<dbReference type="SMART" id="SM00338">
    <property type="entry name" value="BRLZ"/>
    <property type="match status" value="1"/>
</dbReference>
<dbReference type="InterPro" id="IPR046347">
    <property type="entry name" value="bZIP_sf"/>
</dbReference>
<dbReference type="PROSITE" id="PS00036">
    <property type="entry name" value="BZIP_BASIC"/>
    <property type="match status" value="1"/>
</dbReference>
<dbReference type="PROSITE" id="PS50217">
    <property type="entry name" value="BZIP"/>
    <property type="match status" value="1"/>
</dbReference>
<dbReference type="Pfam" id="PF12498">
    <property type="entry name" value="bZIP_C"/>
    <property type="match status" value="1"/>
</dbReference>
<dbReference type="PANTHER" id="PTHR46408">
    <property type="entry name" value="BASIC LEUCINE ZIPPER 63"/>
    <property type="match status" value="1"/>
</dbReference>
<evidence type="ECO:0000259" key="8">
    <source>
        <dbReference type="PROSITE" id="PS50217"/>
    </source>
</evidence>
<comment type="similarity">
    <text evidence="2">Belongs to the bZIP family.</text>
</comment>
<sequence length="427" mass="46175">MNSFFSIDDLSDLWQSPAIHRSTSEWEMQRLLEELTGPASSAGSDNNVAPSVASQSLRPENGDGEAVEIRKSQIHLSPLPLTHSPPSDRTLPAALIESEEYHAHLKTKLDLACRAVATYRESGAKGGDISLIAQDESLASNNLLLGSIAAGMRSVIPAVQSEANVGTLNTSAAPASQKKEEVQARQTTSGSSKDDSDDDDLEGDTGTNENTDPADVKRARRMKSNRESARRSRRRKQAQLNELETQVSQLRDEQNSLLSRRTDIDKKCDAAVVNNRILRANIEALRAKVKMAEEQVKQVKGFNPMLLGRSSTCMDGQIGGQVDLTGIVAGLMQPNSNQFFRQPHCLGLDDVFPTSPMIPLATNLQNGNGAGNIGGMPSPMLTSSGKSMANMSSMQHVQKEIDVGSGEALPRRESGLPHVVTNEKDRK</sequence>
<protein>
    <recommendedName>
        <fullName evidence="8">BZIP domain-containing protein</fullName>
    </recommendedName>
</protein>
<feature type="region of interest" description="Disordered" evidence="7">
    <location>
        <begin position="37"/>
        <end position="65"/>
    </location>
</feature>
<dbReference type="GO" id="GO:0003700">
    <property type="term" value="F:DNA-binding transcription factor activity"/>
    <property type="evidence" value="ECO:0007669"/>
    <property type="project" value="InterPro"/>
</dbReference>
<keyword evidence="4" id="KW-0238">DNA-binding</keyword>
<dbReference type="InterPro" id="IPR004827">
    <property type="entry name" value="bZIP"/>
</dbReference>
<keyword evidence="3" id="KW-0805">Transcription regulation</keyword>